<evidence type="ECO:0000313" key="4">
    <source>
        <dbReference type="EMBL" id="UXX80844.1"/>
    </source>
</evidence>
<dbReference type="Pfam" id="PF12850">
    <property type="entry name" value="Metallophos_2"/>
    <property type="match status" value="1"/>
</dbReference>
<evidence type="ECO:0000313" key="5">
    <source>
        <dbReference type="Proteomes" id="UP001062165"/>
    </source>
</evidence>
<comment type="similarity">
    <text evidence="1 2">Belongs to the metallophosphoesterase superfamily. YfcE family.</text>
</comment>
<accession>A0ABY6D4M4</accession>
<evidence type="ECO:0000256" key="2">
    <source>
        <dbReference type="RuleBase" id="RU362039"/>
    </source>
</evidence>
<gene>
    <name evidence="4" type="ORF">N7E81_06990</name>
</gene>
<evidence type="ECO:0000259" key="3">
    <source>
        <dbReference type="Pfam" id="PF12850"/>
    </source>
</evidence>
<proteinExistence type="inferred from homology"/>
<dbReference type="EMBL" id="CP106735">
    <property type="protein sequence ID" value="UXX80844.1"/>
    <property type="molecule type" value="Genomic_DNA"/>
</dbReference>
<reference evidence="4" key="1">
    <citation type="submission" date="2022-10" db="EMBL/GenBank/DDBJ databases">
        <title>Comparative genomics and taxonomic characterization of three novel marine species of genus Reichenbachiella exhibiting antioxidant and polysaccharide degradation activities.</title>
        <authorList>
            <person name="Muhammad N."/>
            <person name="Lee Y.-J."/>
            <person name="Ko J."/>
            <person name="Kim S.-G."/>
        </authorList>
    </citation>
    <scope>NUCLEOTIDE SEQUENCE</scope>
    <source>
        <strain evidence="4">Wsw4-B4</strain>
    </source>
</reference>
<dbReference type="Gene3D" id="3.60.21.10">
    <property type="match status" value="1"/>
</dbReference>
<dbReference type="InterPro" id="IPR000979">
    <property type="entry name" value="Phosphodiesterase_MJ0936/Vps29"/>
</dbReference>
<evidence type="ECO:0000256" key="1">
    <source>
        <dbReference type="ARBA" id="ARBA00008950"/>
    </source>
</evidence>
<keyword evidence="2" id="KW-0479">Metal-binding</keyword>
<dbReference type="InterPro" id="IPR024654">
    <property type="entry name" value="Calcineurin-like_PHP_lpxH"/>
</dbReference>
<keyword evidence="5" id="KW-1185">Reference proteome</keyword>
<name>A0ABY6D4M4_9BACT</name>
<dbReference type="EC" id="3.1.4.-" evidence="2"/>
<sequence length="168" mass="19065">MRIGLISDTHGFLDPKVFDYFAEVDQIWHAGDVGTVSIIEELGAFKPTLGVYGNIDGHDVRQLFPEDQKFDCEGVRVWMTHIGGKPPRYNPRVRPLINKWLPQLFICGHSHILAVMHDPKRPGILYMNPGAAGRHGFHKERTLLRFTIEMGKIKDLEVVKLGSRAQLL</sequence>
<feature type="domain" description="Calcineurin-like phosphoesterase" evidence="3">
    <location>
        <begin position="1"/>
        <end position="149"/>
    </location>
</feature>
<protein>
    <recommendedName>
        <fullName evidence="2">Phosphoesterase</fullName>
        <ecNumber evidence="2">3.1.4.-</ecNumber>
    </recommendedName>
</protein>
<organism evidence="4 5">
    <name type="scientific">Reichenbachiella carrageenanivorans</name>
    <dbReference type="NCBI Taxonomy" id="2979869"/>
    <lineage>
        <taxon>Bacteria</taxon>
        <taxon>Pseudomonadati</taxon>
        <taxon>Bacteroidota</taxon>
        <taxon>Cytophagia</taxon>
        <taxon>Cytophagales</taxon>
        <taxon>Reichenbachiellaceae</taxon>
        <taxon>Reichenbachiella</taxon>
    </lineage>
</organism>
<dbReference type="SUPFAM" id="SSF56300">
    <property type="entry name" value="Metallo-dependent phosphatases"/>
    <property type="match status" value="1"/>
</dbReference>
<dbReference type="RefSeq" id="WP_263052573.1">
    <property type="nucleotide sequence ID" value="NZ_CP106735.1"/>
</dbReference>
<dbReference type="Proteomes" id="UP001062165">
    <property type="component" value="Chromosome"/>
</dbReference>
<comment type="cofactor">
    <cofactor evidence="2">
        <name>a divalent metal cation</name>
        <dbReference type="ChEBI" id="CHEBI:60240"/>
    </cofactor>
</comment>
<dbReference type="NCBIfam" id="TIGR00040">
    <property type="entry name" value="yfcE"/>
    <property type="match status" value="1"/>
</dbReference>
<dbReference type="InterPro" id="IPR029052">
    <property type="entry name" value="Metallo-depent_PP-like"/>
</dbReference>